<protein>
    <submittedName>
        <fullName evidence="2">AhpC/TSA family protein</fullName>
    </submittedName>
</protein>
<dbReference type="AlphaFoldDB" id="A0A1H2XTA0"/>
<dbReference type="OrthoDB" id="9809746at2"/>
<dbReference type="InterPro" id="IPR000866">
    <property type="entry name" value="AhpC/TSA"/>
</dbReference>
<dbReference type="PANTHER" id="PTHR43640:SF1">
    <property type="entry name" value="THIOREDOXIN-DEPENDENT PEROXIREDOXIN"/>
    <property type="match status" value="1"/>
</dbReference>
<organism evidence="2 3">
    <name type="scientific">Thiocapsa roseopersicina</name>
    <dbReference type="NCBI Taxonomy" id="1058"/>
    <lineage>
        <taxon>Bacteria</taxon>
        <taxon>Pseudomonadati</taxon>
        <taxon>Pseudomonadota</taxon>
        <taxon>Gammaproteobacteria</taxon>
        <taxon>Chromatiales</taxon>
        <taxon>Chromatiaceae</taxon>
        <taxon>Thiocapsa</taxon>
    </lineage>
</organism>
<dbReference type="Pfam" id="PF00578">
    <property type="entry name" value="AhpC-TSA"/>
    <property type="match status" value="1"/>
</dbReference>
<dbReference type="SUPFAM" id="SSF52833">
    <property type="entry name" value="Thioredoxin-like"/>
    <property type="match status" value="1"/>
</dbReference>
<dbReference type="CDD" id="cd02969">
    <property type="entry name" value="PRX_like1"/>
    <property type="match status" value="1"/>
</dbReference>
<proteinExistence type="predicted"/>
<keyword evidence="3" id="KW-1185">Reference proteome</keyword>
<evidence type="ECO:0000259" key="1">
    <source>
        <dbReference type="PROSITE" id="PS51352"/>
    </source>
</evidence>
<evidence type="ECO:0000313" key="2">
    <source>
        <dbReference type="EMBL" id="SDW96113.1"/>
    </source>
</evidence>
<dbReference type="InterPro" id="IPR047262">
    <property type="entry name" value="PRX-like1"/>
</dbReference>
<sequence length="185" mass="20691">MASLETPVCDFGRPAPDFALPGTDGKIWTRDACAGERGLLVMFICNHCPYVKAVRERIVRDTRELIDLGIGCVAVMSNDPHDYPEDSFENMRRVAEEYHFPFPYLLDESQAVAKAYGAVCTPDFFGYSAALELQYRGRLDASRKDTAPDDAKRDLFEAMERVARTGTGPDRQIPSIGCSIKWKTT</sequence>
<dbReference type="Gene3D" id="3.40.30.10">
    <property type="entry name" value="Glutaredoxin"/>
    <property type="match status" value="1"/>
</dbReference>
<dbReference type="InterPro" id="IPR036249">
    <property type="entry name" value="Thioredoxin-like_sf"/>
</dbReference>
<dbReference type="STRING" id="1058.SAMN05421783_111107"/>
<dbReference type="InterPro" id="IPR013766">
    <property type="entry name" value="Thioredoxin_domain"/>
</dbReference>
<dbReference type="EMBL" id="FNNZ01000011">
    <property type="protein sequence ID" value="SDW96113.1"/>
    <property type="molecule type" value="Genomic_DNA"/>
</dbReference>
<name>A0A1H2XTA0_THIRO</name>
<dbReference type="Proteomes" id="UP000198816">
    <property type="component" value="Unassembled WGS sequence"/>
</dbReference>
<dbReference type="RefSeq" id="WP_093032637.1">
    <property type="nucleotide sequence ID" value="NZ_FNNZ01000011.1"/>
</dbReference>
<dbReference type="PANTHER" id="PTHR43640">
    <property type="entry name" value="OS07G0260300 PROTEIN"/>
    <property type="match status" value="1"/>
</dbReference>
<reference evidence="3" key="1">
    <citation type="submission" date="2016-10" db="EMBL/GenBank/DDBJ databases">
        <authorList>
            <person name="Varghese N."/>
            <person name="Submissions S."/>
        </authorList>
    </citation>
    <scope>NUCLEOTIDE SEQUENCE [LARGE SCALE GENOMIC DNA]</scope>
    <source>
        <strain evidence="3">DSM 217</strain>
    </source>
</reference>
<evidence type="ECO:0000313" key="3">
    <source>
        <dbReference type="Proteomes" id="UP000198816"/>
    </source>
</evidence>
<gene>
    <name evidence="2" type="ORF">SAMN05421783_111107</name>
</gene>
<dbReference type="GO" id="GO:0016491">
    <property type="term" value="F:oxidoreductase activity"/>
    <property type="evidence" value="ECO:0007669"/>
    <property type="project" value="InterPro"/>
</dbReference>
<dbReference type="PROSITE" id="PS51352">
    <property type="entry name" value="THIOREDOXIN_2"/>
    <property type="match status" value="1"/>
</dbReference>
<accession>A0A1H2XTA0</accession>
<feature type="domain" description="Thioredoxin" evidence="1">
    <location>
        <begin position="9"/>
        <end position="144"/>
    </location>
</feature>
<dbReference type="GO" id="GO:0016209">
    <property type="term" value="F:antioxidant activity"/>
    <property type="evidence" value="ECO:0007669"/>
    <property type="project" value="InterPro"/>
</dbReference>